<comment type="caution">
    <text evidence="1">The sequence shown here is derived from an EMBL/GenBank/DDBJ whole genome shotgun (WGS) entry which is preliminary data.</text>
</comment>
<reference evidence="1 2" key="1">
    <citation type="submission" date="2021-04" db="EMBL/GenBank/DDBJ databases">
        <authorList>
            <person name="Rodrigo-Torres L."/>
            <person name="Arahal R. D."/>
            <person name="Lucena T."/>
        </authorList>
    </citation>
    <scope>NUCLEOTIDE SEQUENCE [LARGE SCALE GENOMIC DNA]</scope>
    <source>
        <strain evidence="1 2">CECT 9623</strain>
    </source>
</reference>
<sequence>MDINMPETVLPNTNMIFPLGADTVNGVYYTSLVRVFVDLKDVDTMAIHNGNQFQFKLNPTDRECSLSPYQLSSYQAFGEYGFIEK</sequence>
<gene>
    <name evidence="1" type="ORF">DYBT9623_05363</name>
</gene>
<dbReference type="Proteomes" id="UP000679725">
    <property type="component" value="Unassembled WGS sequence"/>
</dbReference>
<name>A0ABM8UYC8_9BACT</name>
<organism evidence="1 2">
    <name type="scientific">Dyadobacter linearis</name>
    <dbReference type="NCBI Taxonomy" id="2823330"/>
    <lineage>
        <taxon>Bacteria</taxon>
        <taxon>Pseudomonadati</taxon>
        <taxon>Bacteroidota</taxon>
        <taxon>Cytophagia</taxon>
        <taxon>Cytophagales</taxon>
        <taxon>Spirosomataceae</taxon>
        <taxon>Dyadobacter</taxon>
    </lineage>
</organism>
<dbReference type="EMBL" id="CAJRAU010000012">
    <property type="protein sequence ID" value="CAG5074676.1"/>
    <property type="molecule type" value="Genomic_DNA"/>
</dbReference>
<evidence type="ECO:0000313" key="1">
    <source>
        <dbReference type="EMBL" id="CAG5074676.1"/>
    </source>
</evidence>
<protein>
    <submittedName>
        <fullName evidence="1">Uncharacterized protein</fullName>
    </submittedName>
</protein>
<keyword evidence="2" id="KW-1185">Reference proteome</keyword>
<evidence type="ECO:0000313" key="2">
    <source>
        <dbReference type="Proteomes" id="UP000679725"/>
    </source>
</evidence>
<proteinExistence type="predicted"/>
<accession>A0ABM8UYC8</accession>